<feature type="compositionally biased region" description="Low complexity" evidence="1">
    <location>
        <begin position="147"/>
        <end position="163"/>
    </location>
</feature>
<name>A0AAN6ZWG5_9PEZI</name>
<feature type="compositionally biased region" description="Polar residues" evidence="1">
    <location>
        <begin position="450"/>
        <end position="459"/>
    </location>
</feature>
<accession>A0AAN6ZWG5</accession>
<organism evidence="2 3">
    <name type="scientific">Chaetomidium leptoderma</name>
    <dbReference type="NCBI Taxonomy" id="669021"/>
    <lineage>
        <taxon>Eukaryota</taxon>
        <taxon>Fungi</taxon>
        <taxon>Dikarya</taxon>
        <taxon>Ascomycota</taxon>
        <taxon>Pezizomycotina</taxon>
        <taxon>Sordariomycetes</taxon>
        <taxon>Sordariomycetidae</taxon>
        <taxon>Sordariales</taxon>
        <taxon>Chaetomiaceae</taxon>
        <taxon>Chaetomidium</taxon>
    </lineage>
</organism>
<protein>
    <submittedName>
        <fullName evidence="2">Uncharacterized protein</fullName>
    </submittedName>
</protein>
<evidence type="ECO:0000256" key="1">
    <source>
        <dbReference type="SAM" id="MobiDB-lite"/>
    </source>
</evidence>
<comment type="caution">
    <text evidence="2">The sequence shown here is derived from an EMBL/GenBank/DDBJ whole genome shotgun (WGS) entry which is preliminary data.</text>
</comment>
<keyword evidence="3" id="KW-1185">Reference proteome</keyword>
<feature type="compositionally biased region" description="Acidic residues" evidence="1">
    <location>
        <begin position="418"/>
        <end position="432"/>
    </location>
</feature>
<dbReference type="AlphaFoldDB" id="A0AAN6ZWG5"/>
<dbReference type="Proteomes" id="UP001302745">
    <property type="component" value="Unassembled WGS sequence"/>
</dbReference>
<feature type="region of interest" description="Disordered" evidence="1">
    <location>
        <begin position="367"/>
        <end position="433"/>
    </location>
</feature>
<feature type="region of interest" description="Disordered" evidence="1">
    <location>
        <begin position="102"/>
        <end position="163"/>
    </location>
</feature>
<feature type="region of interest" description="Disordered" evidence="1">
    <location>
        <begin position="285"/>
        <end position="353"/>
    </location>
</feature>
<evidence type="ECO:0000313" key="2">
    <source>
        <dbReference type="EMBL" id="KAK4151401.1"/>
    </source>
</evidence>
<sequence length="470" mass="51264">MAWLLRSVTSVRRDNFTDSPVLAVEKLNSLPRPLQDSDREILVGAVLTMSSSLHLALGMLQEILPQEDSREQLGEILCPTLGHLFASLRNTLCSFEGINSGQTTGAPATPSPKLATPRTHQPSPKSNQLATARQGHWTPERQPADRPVSSSTAPTQTQQARTRAQVFPPLDDRGAAHRLHVEVDIPNRPETHLVKALQEEMRVQAAIHVAIESLEFAEGQLKVVKEVNQLHGGNFDPLQRNFYEGYNRLLFRALELQRRELGSLSDSRGGLLSTIAAVPQQLNGPKALQASPKQHQSVSFQSTLPAQPPAPAPRANGTAHPAYSERRPLGRRNTIQGIKQEDSRTPGAKPPLKRRLSLAQELAMVGEDSEGGYQDETSEMASSASELDESDVESCSGSRNMRSPGCESEEYSTNAESAGEESAVDSDDDEDIGDKTLDALETTIVGFNQVAVTSPSHAQSKLPRLQQTRR</sequence>
<reference evidence="2" key="2">
    <citation type="submission" date="2023-05" db="EMBL/GenBank/DDBJ databases">
        <authorList>
            <consortium name="Lawrence Berkeley National Laboratory"/>
            <person name="Steindorff A."/>
            <person name="Hensen N."/>
            <person name="Bonometti L."/>
            <person name="Westerberg I."/>
            <person name="Brannstrom I.O."/>
            <person name="Guillou S."/>
            <person name="Cros-Aarteil S."/>
            <person name="Calhoun S."/>
            <person name="Haridas S."/>
            <person name="Kuo A."/>
            <person name="Mondo S."/>
            <person name="Pangilinan J."/>
            <person name="Riley R."/>
            <person name="Labutti K."/>
            <person name="Andreopoulos B."/>
            <person name="Lipzen A."/>
            <person name="Chen C."/>
            <person name="Yanf M."/>
            <person name="Daum C."/>
            <person name="Ng V."/>
            <person name="Clum A."/>
            <person name="Ohm R."/>
            <person name="Martin F."/>
            <person name="Silar P."/>
            <person name="Natvig D."/>
            <person name="Lalanne C."/>
            <person name="Gautier V."/>
            <person name="Ament-Velasquez S.L."/>
            <person name="Kruys A."/>
            <person name="Hutchinson M.I."/>
            <person name="Powell A.J."/>
            <person name="Barry K."/>
            <person name="Miller A.N."/>
            <person name="Grigoriev I.V."/>
            <person name="Debuchy R."/>
            <person name="Gladieux P."/>
            <person name="Thoren M.H."/>
            <person name="Johannesson H."/>
        </authorList>
    </citation>
    <scope>NUCLEOTIDE SEQUENCE</scope>
    <source>
        <strain evidence="2">CBS 538.74</strain>
    </source>
</reference>
<feature type="compositionally biased region" description="Polar residues" evidence="1">
    <location>
        <begin position="118"/>
        <end position="131"/>
    </location>
</feature>
<gene>
    <name evidence="2" type="ORF">C8A00DRAFT_45369</name>
</gene>
<evidence type="ECO:0000313" key="3">
    <source>
        <dbReference type="Proteomes" id="UP001302745"/>
    </source>
</evidence>
<dbReference type="EMBL" id="MU857017">
    <property type="protein sequence ID" value="KAK4151401.1"/>
    <property type="molecule type" value="Genomic_DNA"/>
</dbReference>
<feature type="region of interest" description="Disordered" evidence="1">
    <location>
        <begin position="450"/>
        <end position="470"/>
    </location>
</feature>
<proteinExistence type="predicted"/>
<reference evidence="2" key="1">
    <citation type="journal article" date="2023" name="Mol. Phylogenet. Evol.">
        <title>Genome-scale phylogeny and comparative genomics of the fungal order Sordariales.</title>
        <authorList>
            <person name="Hensen N."/>
            <person name="Bonometti L."/>
            <person name="Westerberg I."/>
            <person name="Brannstrom I.O."/>
            <person name="Guillou S."/>
            <person name="Cros-Aarteil S."/>
            <person name="Calhoun S."/>
            <person name="Haridas S."/>
            <person name="Kuo A."/>
            <person name="Mondo S."/>
            <person name="Pangilinan J."/>
            <person name="Riley R."/>
            <person name="LaButti K."/>
            <person name="Andreopoulos B."/>
            <person name="Lipzen A."/>
            <person name="Chen C."/>
            <person name="Yan M."/>
            <person name="Daum C."/>
            <person name="Ng V."/>
            <person name="Clum A."/>
            <person name="Steindorff A."/>
            <person name="Ohm R.A."/>
            <person name="Martin F."/>
            <person name="Silar P."/>
            <person name="Natvig D.O."/>
            <person name="Lalanne C."/>
            <person name="Gautier V."/>
            <person name="Ament-Velasquez S.L."/>
            <person name="Kruys A."/>
            <person name="Hutchinson M.I."/>
            <person name="Powell A.J."/>
            <person name="Barry K."/>
            <person name="Miller A.N."/>
            <person name="Grigoriev I.V."/>
            <person name="Debuchy R."/>
            <person name="Gladieux P."/>
            <person name="Hiltunen Thoren M."/>
            <person name="Johannesson H."/>
        </authorList>
    </citation>
    <scope>NUCLEOTIDE SEQUENCE</scope>
    <source>
        <strain evidence="2">CBS 538.74</strain>
    </source>
</reference>
<feature type="compositionally biased region" description="Polar residues" evidence="1">
    <location>
        <begin position="291"/>
        <end position="304"/>
    </location>
</feature>